<dbReference type="EMBL" id="KV895778">
    <property type="protein sequence ID" value="OON17176.1"/>
    <property type="molecule type" value="Genomic_DNA"/>
</dbReference>
<gene>
    <name evidence="4" type="ORF">X801_06991</name>
</gene>
<evidence type="ECO:0000313" key="5">
    <source>
        <dbReference type="Proteomes" id="UP000243686"/>
    </source>
</evidence>
<dbReference type="FunFam" id="1.10.238.10:FF:000003">
    <property type="entry name" value="Calmodulin A"/>
    <property type="match status" value="1"/>
</dbReference>
<dbReference type="InterPro" id="IPR050145">
    <property type="entry name" value="Centrin_CML-like"/>
</dbReference>
<feature type="domain" description="EF-hand" evidence="3">
    <location>
        <begin position="49"/>
        <end position="78"/>
    </location>
</feature>
<evidence type="ECO:0000259" key="3">
    <source>
        <dbReference type="PROSITE" id="PS50222"/>
    </source>
</evidence>
<dbReference type="CDD" id="cd00051">
    <property type="entry name" value="EFh"/>
    <property type="match status" value="1"/>
</dbReference>
<dbReference type="PROSITE" id="PS50222">
    <property type="entry name" value="EF_HAND_2"/>
    <property type="match status" value="2"/>
</dbReference>
<evidence type="ECO:0000256" key="1">
    <source>
        <dbReference type="ARBA" id="ARBA00022737"/>
    </source>
</evidence>
<proteinExistence type="predicted"/>
<dbReference type="SUPFAM" id="SSF47473">
    <property type="entry name" value="EF-hand"/>
    <property type="match status" value="1"/>
</dbReference>
<feature type="domain" description="EF-hand" evidence="3">
    <location>
        <begin position="24"/>
        <end position="48"/>
    </location>
</feature>
<keyword evidence="5" id="KW-1185">Reference proteome</keyword>
<keyword evidence="1" id="KW-0677">Repeat</keyword>
<dbReference type="Proteomes" id="UP000243686">
    <property type="component" value="Unassembled WGS sequence"/>
</dbReference>
<evidence type="ECO:0000313" key="4">
    <source>
        <dbReference type="EMBL" id="OON17176.1"/>
    </source>
</evidence>
<keyword evidence="2" id="KW-0106">Calcium</keyword>
<evidence type="ECO:0000256" key="2">
    <source>
        <dbReference type="ARBA" id="ARBA00022837"/>
    </source>
</evidence>
<dbReference type="PANTHER" id="PTHR23050">
    <property type="entry name" value="CALCIUM BINDING PROTEIN"/>
    <property type="match status" value="1"/>
</dbReference>
<dbReference type="Pfam" id="PF13833">
    <property type="entry name" value="EF-hand_8"/>
    <property type="match status" value="1"/>
</dbReference>
<dbReference type="GO" id="GO:0005509">
    <property type="term" value="F:calcium ion binding"/>
    <property type="evidence" value="ECO:0007669"/>
    <property type="project" value="InterPro"/>
</dbReference>
<dbReference type="AlphaFoldDB" id="A0A1S8WRS7"/>
<reference evidence="4 5" key="1">
    <citation type="submission" date="2015-03" db="EMBL/GenBank/DDBJ databases">
        <title>Draft genome of the nematode, Opisthorchis viverrini.</title>
        <authorList>
            <person name="Mitreva M."/>
        </authorList>
    </citation>
    <scope>NUCLEOTIDE SEQUENCE [LARGE SCALE GENOMIC DNA]</scope>
    <source>
        <strain evidence="4">Khon Kaen</strain>
    </source>
</reference>
<dbReference type="InterPro" id="IPR002048">
    <property type="entry name" value="EF_hand_dom"/>
</dbReference>
<dbReference type="InterPro" id="IPR011992">
    <property type="entry name" value="EF-hand-dom_pair"/>
</dbReference>
<sequence>MSGYSPMENYQLRLRCPCGRGCMVFDHNQDSVIDFEEIKRTMHFLGEAVTDAEVHEMIREADRDNDGKVDFEEPAECL</sequence>
<protein>
    <submittedName>
        <fullName evidence="4">EF hand</fullName>
    </submittedName>
</protein>
<dbReference type="Gene3D" id="1.10.238.10">
    <property type="entry name" value="EF-hand"/>
    <property type="match status" value="1"/>
</dbReference>
<name>A0A1S8WRS7_OPIVI</name>
<organism evidence="4 5">
    <name type="scientific">Opisthorchis viverrini</name>
    <name type="common">Southeast Asian liver fluke</name>
    <dbReference type="NCBI Taxonomy" id="6198"/>
    <lineage>
        <taxon>Eukaryota</taxon>
        <taxon>Metazoa</taxon>
        <taxon>Spiralia</taxon>
        <taxon>Lophotrochozoa</taxon>
        <taxon>Platyhelminthes</taxon>
        <taxon>Trematoda</taxon>
        <taxon>Digenea</taxon>
        <taxon>Opisthorchiida</taxon>
        <taxon>Opisthorchiata</taxon>
        <taxon>Opisthorchiidae</taxon>
        <taxon>Opisthorchis</taxon>
    </lineage>
</organism>
<accession>A0A1S8WRS7</accession>